<dbReference type="EMBL" id="CXSU01000012">
    <property type="protein sequence ID" value="CTQ50520.1"/>
    <property type="molecule type" value="Genomic_DNA"/>
</dbReference>
<reference evidence="2 3" key="1">
    <citation type="submission" date="2015-07" db="EMBL/GenBank/DDBJ databases">
        <authorList>
            <person name="Noorani M."/>
        </authorList>
    </citation>
    <scope>NUCLEOTIDE SEQUENCE [LARGE SCALE GENOMIC DNA]</scope>
    <source>
        <strain evidence="2 3">CECT 7802</strain>
    </source>
</reference>
<feature type="signal peptide" evidence="1">
    <location>
        <begin position="1"/>
        <end position="24"/>
    </location>
</feature>
<organism evidence="2 3">
    <name type="scientific">Jannaschia donghaensis</name>
    <dbReference type="NCBI Taxonomy" id="420998"/>
    <lineage>
        <taxon>Bacteria</taxon>
        <taxon>Pseudomonadati</taxon>
        <taxon>Pseudomonadota</taxon>
        <taxon>Alphaproteobacteria</taxon>
        <taxon>Rhodobacterales</taxon>
        <taxon>Roseobacteraceae</taxon>
        <taxon>Jannaschia</taxon>
    </lineage>
</organism>
<dbReference type="Proteomes" id="UP000049222">
    <property type="component" value="Unassembled WGS sequence"/>
</dbReference>
<keyword evidence="1" id="KW-0732">Signal</keyword>
<dbReference type="RefSeq" id="WP_144430610.1">
    <property type="nucleotide sequence ID" value="NZ_CXSU01000012.1"/>
</dbReference>
<dbReference type="AlphaFoldDB" id="A0A0M6YKR2"/>
<keyword evidence="3" id="KW-1185">Reference proteome</keyword>
<feature type="chain" id="PRO_5005807987" description="Secreted protein" evidence="1">
    <location>
        <begin position="25"/>
        <end position="114"/>
    </location>
</feature>
<accession>A0A0M6YKR2</accession>
<protein>
    <recommendedName>
        <fullName evidence="4">Secreted protein</fullName>
    </recommendedName>
</protein>
<evidence type="ECO:0008006" key="4">
    <source>
        <dbReference type="Google" id="ProtNLM"/>
    </source>
</evidence>
<evidence type="ECO:0000313" key="2">
    <source>
        <dbReference type="EMBL" id="CTQ50520.1"/>
    </source>
</evidence>
<evidence type="ECO:0000313" key="3">
    <source>
        <dbReference type="Proteomes" id="UP000049222"/>
    </source>
</evidence>
<gene>
    <name evidence="2" type="ORF">JDO7802_02544</name>
</gene>
<name>A0A0M6YKR2_9RHOB</name>
<dbReference type="STRING" id="420998.JDO7802_02544"/>
<sequence length="114" mass="11831">MMRLLLILLLSIGMLLPRASAVLAQVAGLESVVICRGAELVTITFAADGTPVKTEIEEHGPCLASATPNSSAPPTPAWTRLVHTPIPAPACCTAPCNPAHWDGPPPERAPPVPV</sequence>
<proteinExistence type="predicted"/>
<dbReference type="OrthoDB" id="10003561at2"/>
<evidence type="ECO:0000256" key="1">
    <source>
        <dbReference type="SAM" id="SignalP"/>
    </source>
</evidence>